<dbReference type="InterPro" id="IPR001763">
    <property type="entry name" value="Rhodanese-like_dom"/>
</dbReference>
<dbReference type="InterPro" id="IPR036873">
    <property type="entry name" value="Rhodanese-like_dom_sf"/>
</dbReference>
<name>A0A3N1G8E6_9ACTN</name>
<dbReference type="RefSeq" id="WP_241967251.1">
    <property type="nucleotide sequence ID" value="NZ_RJKN01000016.1"/>
</dbReference>
<sequence>MSAVVAPAAARPVAPRRGGRSVADVLGRARATLRRLGPVEAAAAVAAGGLLVDIRPAAQRAEEGEVPGALVVERNVLEWRLEPGGEAALPVADVDLHVVVLCSEGYTSSLAAAALQELGVHRATDVAGGFRAWAAAGLPTTGGPVLPPTVAQVRDEVAGH</sequence>
<reference evidence="2 3" key="1">
    <citation type="journal article" date="2015" name="Stand. Genomic Sci.">
        <title>Genomic Encyclopedia of Bacterial and Archaeal Type Strains, Phase III: the genomes of soil and plant-associated and newly described type strains.</title>
        <authorList>
            <person name="Whitman W.B."/>
            <person name="Woyke T."/>
            <person name="Klenk H.P."/>
            <person name="Zhou Y."/>
            <person name="Lilburn T.G."/>
            <person name="Beck B.J."/>
            <person name="De Vos P."/>
            <person name="Vandamme P."/>
            <person name="Eisen J.A."/>
            <person name="Garrity G."/>
            <person name="Hugenholtz P."/>
            <person name="Kyrpides N.C."/>
        </authorList>
    </citation>
    <scope>NUCLEOTIDE SEQUENCE [LARGE SCALE GENOMIC DNA]</scope>
    <source>
        <strain evidence="2 3">CECT 7306</strain>
    </source>
</reference>
<dbReference type="EMBL" id="RJKN01000016">
    <property type="protein sequence ID" value="ROP26503.1"/>
    <property type="molecule type" value="Genomic_DNA"/>
</dbReference>
<dbReference type="PROSITE" id="PS50206">
    <property type="entry name" value="RHODANESE_3"/>
    <property type="match status" value="1"/>
</dbReference>
<keyword evidence="3" id="KW-1185">Reference proteome</keyword>
<organism evidence="2 3">
    <name type="scientific">Pseudokineococcus lusitanus</name>
    <dbReference type="NCBI Taxonomy" id="763993"/>
    <lineage>
        <taxon>Bacteria</taxon>
        <taxon>Bacillati</taxon>
        <taxon>Actinomycetota</taxon>
        <taxon>Actinomycetes</taxon>
        <taxon>Kineosporiales</taxon>
        <taxon>Kineosporiaceae</taxon>
        <taxon>Pseudokineococcus</taxon>
    </lineage>
</organism>
<proteinExistence type="predicted"/>
<dbReference type="Pfam" id="PF00581">
    <property type="entry name" value="Rhodanese"/>
    <property type="match status" value="1"/>
</dbReference>
<keyword evidence="2" id="KW-0808">Transferase</keyword>
<dbReference type="Proteomes" id="UP000276232">
    <property type="component" value="Unassembled WGS sequence"/>
</dbReference>
<accession>A0A3N1G8E6</accession>
<gene>
    <name evidence="2" type="ORF">EDC03_3465</name>
</gene>
<dbReference type="Gene3D" id="3.40.250.10">
    <property type="entry name" value="Rhodanese-like domain"/>
    <property type="match status" value="1"/>
</dbReference>
<evidence type="ECO:0000313" key="2">
    <source>
        <dbReference type="EMBL" id="ROP26503.1"/>
    </source>
</evidence>
<feature type="domain" description="Rhodanese" evidence="1">
    <location>
        <begin position="45"/>
        <end position="142"/>
    </location>
</feature>
<dbReference type="SMART" id="SM00450">
    <property type="entry name" value="RHOD"/>
    <property type="match status" value="1"/>
</dbReference>
<evidence type="ECO:0000259" key="1">
    <source>
        <dbReference type="PROSITE" id="PS50206"/>
    </source>
</evidence>
<protein>
    <submittedName>
        <fullName evidence="2">Rhodanese-related sulfurtransferase</fullName>
    </submittedName>
</protein>
<dbReference type="AlphaFoldDB" id="A0A3N1G8E6"/>
<evidence type="ECO:0000313" key="3">
    <source>
        <dbReference type="Proteomes" id="UP000276232"/>
    </source>
</evidence>
<dbReference type="InParanoid" id="A0A3N1G8E6"/>
<comment type="caution">
    <text evidence="2">The sequence shown here is derived from an EMBL/GenBank/DDBJ whole genome shotgun (WGS) entry which is preliminary data.</text>
</comment>
<dbReference type="GO" id="GO:0016740">
    <property type="term" value="F:transferase activity"/>
    <property type="evidence" value="ECO:0007669"/>
    <property type="project" value="UniProtKB-KW"/>
</dbReference>
<dbReference type="SUPFAM" id="SSF52821">
    <property type="entry name" value="Rhodanese/Cell cycle control phosphatase"/>
    <property type="match status" value="1"/>
</dbReference>